<dbReference type="InterPro" id="IPR011146">
    <property type="entry name" value="HIT-like"/>
</dbReference>
<keyword evidence="4" id="KW-1185">Reference proteome</keyword>
<sequence>MSIFTKIVKGEIPSYKIAEDNNYYAFLDIYPNAKGHTLVIPKQEVDKIFDLDMDTYTGLMQFSYRVAKALEKTISCERIGMSVVGLEVPHVHVHLIPIKGMSDMQFIKKEKLSKEEFETIAEQISANFV</sequence>
<gene>
    <name evidence="3" type="ORF">RQM59_01315</name>
</gene>
<protein>
    <submittedName>
        <fullName evidence="3">HIT family protein</fullName>
        <ecNumber evidence="3">2.1.1.-</ecNumber>
    </submittedName>
</protein>
<keyword evidence="3" id="KW-0489">Methyltransferase</keyword>
<organism evidence="3 4">
    <name type="scientific">Asprobacillus argus</name>
    <dbReference type="NCBI Taxonomy" id="3076534"/>
    <lineage>
        <taxon>Bacteria</taxon>
        <taxon>Pseudomonadati</taxon>
        <taxon>Bacteroidota</taxon>
        <taxon>Flavobacteriia</taxon>
        <taxon>Flavobacteriales</taxon>
        <taxon>Flavobacteriaceae</taxon>
        <taxon>Asprobacillus</taxon>
    </lineage>
</organism>
<feature type="domain" description="HIT" evidence="2">
    <location>
        <begin position="3"/>
        <end position="106"/>
    </location>
</feature>
<feature type="short sequence motif" description="Histidine triad motif" evidence="1">
    <location>
        <begin position="90"/>
        <end position="94"/>
    </location>
</feature>
<dbReference type="Proteomes" id="UP001257277">
    <property type="component" value="Unassembled WGS sequence"/>
</dbReference>
<keyword evidence="3" id="KW-0808">Transferase</keyword>
<evidence type="ECO:0000256" key="1">
    <source>
        <dbReference type="PROSITE-ProRule" id="PRU00464"/>
    </source>
</evidence>
<name>A0ABU3LB84_9FLAO</name>
<dbReference type="Gene3D" id="3.30.428.10">
    <property type="entry name" value="HIT-like"/>
    <property type="match status" value="1"/>
</dbReference>
<dbReference type="InterPro" id="IPR001310">
    <property type="entry name" value="Histidine_triad_HIT"/>
</dbReference>
<dbReference type="EC" id="2.1.1.-" evidence="3"/>
<evidence type="ECO:0000313" key="4">
    <source>
        <dbReference type="Proteomes" id="UP001257277"/>
    </source>
</evidence>
<comment type="caution">
    <text evidence="3">The sequence shown here is derived from an EMBL/GenBank/DDBJ whole genome shotgun (WGS) entry which is preliminary data.</text>
</comment>
<dbReference type="GO" id="GO:0032259">
    <property type="term" value="P:methylation"/>
    <property type="evidence" value="ECO:0007669"/>
    <property type="project" value="UniProtKB-KW"/>
</dbReference>
<dbReference type="EMBL" id="JAVTTO010000001">
    <property type="protein sequence ID" value="MDT7830996.1"/>
    <property type="molecule type" value="Genomic_DNA"/>
</dbReference>
<evidence type="ECO:0000259" key="2">
    <source>
        <dbReference type="PROSITE" id="PS51084"/>
    </source>
</evidence>
<dbReference type="Pfam" id="PF01230">
    <property type="entry name" value="HIT"/>
    <property type="match status" value="1"/>
</dbReference>
<dbReference type="GO" id="GO:0008168">
    <property type="term" value="F:methyltransferase activity"/>
    <property type="evidence" value="ECO:0007669"/>
    <property type="project" value="UniProtKB-KW"/>
</dbReference>
<evidence type="ECO:0000313" key="3">
    <source>
        <dbReference type="EMBL" id="MDT7830996.1"/>
    </source>
</evidence>
<dbReference type="SUPFAM" id="SSF54197">
    <property type="entry name" value="HIT-like"/>
    <property type="match status" value="1"/>
</dbReference>
<dbReference type="PANTHER" id="PTHR46648">
    <property type="entry name" value="HIT FAMILY PROTEIN 1"/>
    <property type="match status" value="1"/>
</dbReference>
<dbReference type="RefSeq" id="WP_349240251.1">
    <property type="nucleotide sequence ID" value="NZ_JAVTTO010000001.1"/>
</dbReference>
<reference evidence="3 4" key="1">
    <citation type="submission" date="2023-09" db="EMBL/GenBank/DDBJ databases">
        <title>Novel taxa isolated from Blanes Bay.</title>
        <authorList>
            <person name="Rey-Velasco X."/>
            <person name="Lucena T."/>
        </authorList>
    </citation>
    <scope>NUCLEOTIDE SEQUENCE [LARGE SCALE GENOMIC DNA]</scope>
    <source>
        <strain evidence="3 4">S356</strain>
    </source>
</reference>
<accession>A0ABU3LB84</accession>
<dbReference type="InterPro" id="IPR036265">
    <property type="entry name" value="HIT-like_sf"/>
</dbReference>
<dbReference type="PANTHER" id="PTHR46648:SF1">
    <property type="entry name" value="ADENOSINE 5'-MONOPHOSPHORAMIDASE HNT1"/>
    <property type="match status" value="1"/>
</dbReference>
<dbReference type="PRINTS" id="PR00332">
    <property type="entry name" value="HISTRIAD"/>
</dbReference>
<dbReference type="PROSITE" id="PS51084">
    <property type="entry name" value="HIT_2"/>
    <property type="match status" value="1"/>
</dbReference>
<proteinExistence type="predicted"/>